<keyword evidence="9" id="KW-0998">Cell outer membrane</keyword>
<dbReference type="PANTHER" id="PTHR30069:SF29">
    <property type="entry name" value="HEMOGLOBIN AND HEMOGLOBIN-HAPTOGLOBIN-BINDING PROTEIN 1-RELATED"/>
    <property type="match status" value="1"/>
</dbReference>
<evidence type="ECO:0000256" key="7">
    <source>
        <dbReference type="ARBA" id="ARBA00023136"/>
    </source>
</evidence>
<keyword evidence="3" id="KW-1134">Transmembrane beta strand</keyword>
<dbReference type="Gene3D" id="2.40.170.20">
    <property type="entry name" value="TonB-dependent receptor, beta-barrel domain"/>
    <property type="match status" value="1"/>
</dbReference>
<dbReference type="SUPFAM" id="SSF56935">
    <property type="entry name" value="Porins"/>
    <property type="match status" value="1"/>
</dbReference>
<keyword evidence="4" id="KW-0812">Transmembrane</keyword>
<name>A0A931GVF8_9BACT</name>
<keyword evidence="2" id="KW-0813">Transport</keyword>
<keyword evidence="7 10" id="KW-0472">Membrane</keyword>
<reference evidence="13" key="1">
    <citation type="submission" date="2020-11" db="EMBL/GenBank/DDBJ databases">
        <title>Bacterial whole genome sequence for Panacibacter sp. DH6.</title>
        <authorList>
            <person name="Le V."/>
            <person name="Ko S."/>
            <person name="Ahn C.-Y."/>
            <person name="Oh H.-M."/>
        </authorList>
    </citation>
    <scope>NUCLEOTIDE SEQUENCE</scope>
    <source>
        <strain evidence="13">DH6</strain>
    </source>
</reference>
<dbReference type="Proteomes" id="UP000628448">
    <property type="component" value="Unassembled WGS sequence"/>
</dbReference>
<evidence type="ECO:0000313" key="14">
    <source>
        <dbReference type="Proteomes" id="UP000628448"/>
    </source>
</evidence>
<dbReference type="InterPro" id="IPR000531">
    <property type="entry name" value="Beta-barrel_TonB"/>
</dbReference>
<keyword evidence="14" id="KW-1185">Reference proteome</keyword>
<comment type="subcellular location">
    <subcellularLocation>
        <location evidence="1">Cell outer membrane</location>
        <topology evidence="1">Multi-pass membrane protein</topology>
    </subcellularLocation>
</comment>
<dbReference type="InterPro" id="IPR039426">
    <property type="entry name" value="TonB-dep_rcpt-like"/>
</dbReference>
<evidence type="ECO:0000259" key="11">
    <source>
        <dbReference type="Pfam" id="PF00593"/>
    </source>
</evidence>
<evidence type="ECO:0000256" key="3">
    <source>
        <dbReference type="ARBA" id="ARBA00022452"/>
    </source>
</evidence>
<dbReference type="GO" id="GO:0009279">
    <property type="term" value="C:cell outer membrane"/>
    <property type="evidence" value="ECO:0007669"/>
    <property type="project" value="UniProtKB-SubCell"/>
</dbReference>
<dbReference type="Pfam" id="PF13715">
    <property type="entry name" value="CarbopepD_reg_2"/>
    <property type="match status" value="1"/>
</dbReference>
<dbReference type="GO" id="GO:0044718">
    <property type="term" value="P:siderophore transmembrane transport"/>
    <property type="evidence" value="ECO:0007669"/>
    <property type="project" value="TreeGrafter"/>
</dbReference>
<dbReference type="AlphaFoldDB" id="A0A931GVF8"/>
<dbReference type="Pfam" id="PF00593">
    <property type="entry name" value="TonB_dep_Rec_b-barrel"/>
    <property type="match status" value="1"/>
</dbReference>
<dbReference type="InterPro" id="IPR037066">
    <property type="entry name" value="Plug_dom_sf"/>
</dbReference>
<dbReference type="Gene3D" id="2.60.40.1120">
    <property type="entry name" value="Carboxypeptidase-like, regulatory domain"/>
    <property type="match status" value="1"/>
</dbReference>
<evidence type="ECO:0000256" key="4">
    <source>
        <dbReference type="ARBA" id="ARBA00022692"/>
    </source>
</evidence>
<dbReference type="Gene3D" id="2.170.130.10">
    <property type="entry name" value="TonB-dependent receptor, plug domain"/>
    <property type="match status" value="1"/>
</dbReference>
<comment type="caution">
    <text evidence="13">The sequence shown here is derived from an EMBL/GenBank/DDBJ whole genome shotgun (WGS) entry which is preliminary data.</text>
</comment>
<evidence type="ECO:0000256" key="9">
    <source>
        <dbReference type="ARBA" id="ARBA00023237"/>
    </source>
</evidence>
<dbReference type="Pfam" id="PF07715">
    <property type="entry name" value="Plug"/>
    <property type="match status" value="1"/>
</dbReference>
<protein>
    <submittedName>
        <fullName evidence="13">TonB-dependent receptor</fullName>
    </submittedName>
</protein>
<evidence type="ECO:0000259" key="12">
    <source>
        <dbReference type="Pfam" id="PF07715"/>
    </source>
</evidence>
<evidence type="ECO:0000256" key="8">
    <source>
        <dbReference type="ARBA" id="ARBA00023170"/>
    </source>
</evidence>
<feature type="domain" description="TonB-dependent receptor-like beta-barrel" evidence="11">
    <location>
        <begin position="288"/>
        <end position="742"/>
    </location>
</feature>
<gene>
    <name evidence="13" type="ORF">I5907_16130</name>
</gene>
<dbReference type="EMBL" id="JADWYR010000002">
    <property type="protein sequence ID" value="MBG9377771.1"/>
    <property type="molecule type" value="Genomic_DNA"/>
</dbReference>
<evidence type="ECO:0000313" key="13">
    <source>
        <dbReference type="EMBL" id="MBG9377771.1"/>
    </source>
</evidence>
<dbReference type="RefSeq" id="WP_196991840.1">
    <property type="nucleotide sequence ID" value="NZ_JADWYR010000002.1"/>
</dbReference>
<sequence length="786" mass="89097">MIKKILLTFILINTLTGIFAQDKFTLNGYIKDSLSGETLIGANIAVKEEGRGVTTNQYGFFSLTLARGKYDLLVTYVGYQPRLVSIDFDGNKTLNILLSQGLSDLNNVTVVGRKRESNVKSAQMGKVDLSITTIKSLPSFLGEVDILKALQLLPGVRNAGEGNSGFYVRGGGPDQNLILLDDAVVYNTGHLFGFFSVFNSDAIKSLSLIKGGMPAQYGGRLSSVIDIAMKDGNMNKTEVDAGIGLIASRLAIQGPIKKNKASYMISARRTYIDALTKPFIGKENSFRGSGYYFYDLNAKVNYIFSEKDRLYLSGYFGRDKFDFNNGKRSFKVSIPWGNSTATLRWNHIFNKKLFANTSLVYNDYRFSFTGLQNDFNINLSSGIKDLNAKTDFDYYATPEHKLKFGAQYTFHTFLPSVVSGNQDTIEFKPANVQRKYANEYALYIQDDWDVSRAIKLNYGIRYSQFQQVGRYTAYTTDADGNKTDSTLYGSGQTVKTYGGFEPRLTVRYAINDVSSFKAGVTRNLQYIHLVTNAGSTLPTDIWVPSTYRVKPQIGWQYAAGYFRNFNNNMFETSVEVYYKTMQNQIEYREGYTPNTLKDPEEDFVFGKGWSYGAEFFVNKVKGRLTGWVGYTLSYTWRRFAQLNDGEKYPSRYDRRHDLSVVGTYQLSSKWKLSSVFVFGTGNAISLPERFYFVDGTLTQEYSRINAYRMKPYHRLDVAATYTPVPKKKRKYTGSWVFSIYNLYSRANPYFYYFDQEGSATQGTLTIKSKQVSLFPVIPSVTWNVKF</sequence>
<dbReference type="InterPro" id="IPR012910">
    <property type="entry name" value="Plug_dom"/>
</dbReference>
<evidence type="ECO:0000256" key="1">
    <source>
        <dbReference type="ARBA" id="ARBA00004571"/>
    </source>
</evidence>
<proteinExistence type="inferred from homology"/>
<keyword evidence="6 10" id="KW-0798">TonB box</keyword>
<dbReference type="SUPFAM" id="SSF49464">
    <property type="entry name" value="Carboxypeptidase regulatory domain-like"/>
    <property type="match status" value="1"/>
</dbReference>
<evidence type="ECO:0000256" key="2">
    <source>
        <dbReference type="ARBA" id="ARBA00022448"/>
    </source>
</evidence>
<evidence type="ECO:0000256" key="6">
    <source>
        <dbReference type="ARBA" id="ARBA00023077"/>
    </source>
</evidence>
<feature type="domain" description="TonB-dependent receptor plug" evidence="12">
    <location>
        <begin position="143"/>
        <end position="220"/>
    </location>
</feature>
<dbReference type="InterPro" id="IPR008969">
    <property type="entry name" value="CarboxyPept-like_regulatory"/>
</dbReference>
<evidence type="ECO:0000256" key="10">
    <source>
        <dbReference type="RuleBase" id="RU003357"/>
    </source>
</evidence>
<organism evidence="13 14">
    <name type="scientific">Panacibacter microcysteis</name>
    <dbReference type="NCBI Taxonomy" id="2793269"/>
    <lineage>
        <taxon>Bacteria</taxon>
        <taxon>Pseudomonadati</taxon>
        <taxon>Bacteroidota</taxon>
        <taxon>Chitinophagia</taxon>
        <taxon>Chitinophagales</taxon>
        <taxon>Chitinophagaceae</taxon>
        <taxon>Panacibacter</taxon>
    </lineage>
</organism>
<accession>A0A931GVF8</accession>
<dbReference type="GO" id="GO:0015344">
    <property type="term" value="F:siderophore uptake transmembrane transporter activity"/>
    <property type="evidence" value="ECO:0007669"/>
    <property type="project" value="TreeGrafter"/>
</dbReference>
<dbReference type="PANTHER" id="PTHR30069">
    <property type="entry name" value="TONB-DEPENDENT OUTER MEMBRANE RECEPTOR"/>
    <property type="match status" value="1"/>
</dbReference>
<evidence type="ECO:0000256" key="5">
    <source>
        <dbReference type="ARBA" id="ARBA00022729"/>
    </source>
</evidence>
<comment type="similarity">
    <text evidence="10">Belongs to the TonB-dependent receptor family.</text>
</comment>
<keyword evidence="8 13" id="KW-0675">Receptor</keyword>
<dbReference type="InterPro" id="IPR036942">
    <property type="entry name" value="Beta-barrel_TonB_sf"/>
</dbReference>
<keyword evidence="5" id="KW-0732">Signal</keyword>